<dbReference type="InterPro" id="IPR043129">
    <property type="entry name" value="ATPase_NBD"/>
</dbReference>
<comment type="caution">
    <text evidence="2">The sequence shown here is derived from an EMBL/GenBank/DDBJ whole genome shotgun (WGS) entry which is preliminary data.</text>
</comment>
<name>A0A2S9YT79_9BACT</name>
<dbReference type="AlphaFoldDB" id="A0A2S9YT79"/>
<feature type="region of interest" description="Disordered" evidence="1">
    <location>
        <begin position="512"/>
        <end position="535"/>
    </location>
</feature>
<dbReference type="Proteomes" id="UP000238823">
    <property type="component" value="Unassembled WGS sequence"/>
</dbReference>
<dbReference type="Gene3D" id="3.30.1490.300">
    <property type="match status" value="1"/>
</dbReference>
<dbReference type="EMBL" id="PVNL01000042">
    <property type="protein sequence ID" value="PRQ08325.1"/>
    <property type="molecule type" value="Genomic_DNA"/>
</dbReference>
<dbReference type="Pfam" id="PF11104">
    <property type="entry name" value="PilM_2"/>
    <property type="match status" value="1"/>
</dbReference>
<dbReference type="InterPro" id="IPR050696">
    <property type="entry name" value="FtsA/MreB"/>
</dbReference>
<dbReference type="InterPro" id="IPR005883">
    <property type="entry name" value="PilM"/>
</dbReference>
<evidence type="ECO:0000256" key="1">
    <source>
        <dbReference type="SAM" id="MobiDB-lite"/>
    </source>
</evidence>
<evidence type="ECO:0000313" key="2">
    <source>
        <dbReference type="EMBL" id="PRQ08325.1"/>
    </source>
</evidence>
<dbReference type="OrthoDB" id="5481996at2"/>
<reference evidence="2 3" key="1">
    <citation type="submission" date="2018-03" db="EMBL/GenBank/DDBJ databases">
        <title>Draft Genome Sequences of the Obligatory Marine Myxobacteria Enhygromyxa salina SWB007.</title>
        <authorList>
            <person name="Poehlein A."/>
            <person name="Moghaddam J.A."/>
            <person name="Harms H."/>
            <person name="Alanjari M."/>
            <person name="Koenig G.M."/>
            <person name="Daniel R."/>
            <person name="Schaeberle T.F."/>
        </authorList>
    </citation>
    <scope>NUCLEOTIDE SEQUENCE [LARGE SCALE GENOMIC DNA]</scope>
    <source>
        <strain evidence="2 3">SWB007</strain>
    </source>
</reference>
<protein>
    <submittedName>
        <fullName evidence="2">Competence protein A</fullName>
    </submittedName>
</protein>
<dbReference type="PANTHER" id="PTHR32432:SF3">
    <property type="entry name" value="ETHANOLAMINE UTILIZATION PROTEIN EUTJ"/>
    <property type="match status" value="1"/>
</dbReference>
<evidence type="ECO:0000313" key="3">
    <source>
        <dbReference type="Proteomes" id="UP000238823"/>
    </source>
</evidence>
<dbReference type="SUPFAM" id="SSF53067">
    <property type="entry name" value="Actin-like ATPase domain"/>
    <property type="match status" value="2"/>
</dbReference>
<dbReference type="Gene3D" id="3.30.420.40">
    <property type="match status" value="2"/>
</dbReference>
<proteinExistence type="predicted"/>
<gene>
    <name evidence="2" type="ORF">ENSA7_19520</name>
</gene>
<dbReference type="PANTHER" id="PTHR32432">
    <property type="entry name" value="CELL DIVISION PROTEIN FTSA-RELATED"/>
    <property type="match status" value="1"/>
</dbReference>
<organism evidence="2 3">
    <name type="scientific">Enhygromyxa salina</name>
    <dbReference type="NCBI Taxonomy" id="215803"/>
    <lineage>
        <taxon>Bacteria</taxon>
        <taxon>Pseudomonadati</taxon>
        <taxon>Myxococcota</taxon>
        <taxon>Polyangia</taxon>
        <taxon>Nannocystales</taxon>
        <taxon>Nannocystaceae</taxon>
        <taxon>Enhygromyxa</taxon>
    </lineage>
</organism>
<accession>A0A2S9YT79</accession>
<dbReference type="RefSeq" id="WP_106088967.1">
    <property type="nucleotide sequence ID" value="NZ_PVNL01000042.1"/>
</dbReference>
<sequence>MAQKFVGIDLGNRKVKVAVVTAGLRGAQVMHVWEQEVRPTSSSGASQGPVDPLDAAIDTALRMLDERGLRHLPTGIALPGGSGSYRVLSFPFDDPRQIAQAINFELDGQFPVSIEELATDHLPIKLGDGRGRALVVAAKRATIEHVSARLQLADVDLKLITTGALAIAQALASTPVPGLRPGAAPGLQPASLVVDFGHKSTELVALGNDGPIAARSMRRGGRQLLRELGKAWGLDTVAATVALERDGNTEDPQVRQALQPLLREIEHTRQWLKSEFGCEVVELRLSGGVARLRGLDRWLAGETGLEVGVVAPKESGALRQVQGRDWTGSLVALGTAVATGRRPLIQLHDAYDTGGGEGAWFQQHFSTVAALGIAILAFATVDSMVRVKAAERELDAYAAELEHETRSVFGTVLNSSGAVRTKLGEAEGGDVKGQIPERGALEVLELVTKAATPKAGAVATAPDGSQLPPGYTTGVGSDGAPAIIGPDGAPLPLDPSGNPVFPTDVVYPSGGLLGGPPGGDDEGETEGAVEAGPAPITDSNAGILADDQLLLASMEIRNLKIELNLSATRATAQDRLGVRLRQYGCIRGITKGMIKDRNGRQSFEMSVDHNCFTGSVALQGASDDGEG</sequence>